<dbReference type="EMBL" id="SHKX01000001">
    <property type="protein sequence ID" value="RZU48220.1"/>
    <property type="molecule type" value="Genomic_DNA"/>
</dbReference>
<evidence type="ECO:0000313" key="3">
    <source>
        <dbReference type="EMBL" id="RZU48220.1"/>
    </source>
</evidence>
<dbReference type="InterPro" id="IPR016516">
    <property type="entry name" value="UCP07580"/>
</dbReference>
<evidence type="ECO:0000313" key="4">
    <source>
        <dbReference type="Proteomes" id="UP000292423"/>
    </source>
</evidence>
<organism evidence="3 4">
    <name type="scientific">Fluviicoccus keumensis</name>
    <dbReference type="NCBI Taxonomy" id="1435465"/>
    <lineage>
        <taxon>Bacteria</taxon>
        <taxon>Pseudomonadati</taxon>
        <taxon>Pseudomonadota</taxon>
        <taxon>Gammaproteobacteria</taxon>
        <taxon>Moraxellales</taxon>
        <taxon>Moraxellaceae</taxon>
        <taxon>Fluviicoccus</taxon>
    </lineage>
</organism>
<gene>
    <name evidence="3" type="ORF">EV700_0010</name>
</gene>
<evidence type="ECO:0000256" key="2">
    <source>
        <dbReference type="SAM" id="Phobius"/>
    </source>
</evidence>
<dbReference type="PIRSF" id="PIRSF007580">
    <property type="entry name" value="UCP07580"/>
    <property type="match status" value="1"/>
</dbReference>
<feature type="region of interest" description="Disordered" evidence="1">
    <location>
        <begin position="1"/>
        <end position="22"/>
    </location>
</feature>
<accession>A0A4Q7ZC66</accession>
<feature type="transmembrane region" description="Helical" evidence="2">
    <location>
        <begin position="246"/>
        <end position="264"/>
    </location>
</feature>
<keyword evidence="4" id="KW-1185">Reference proteome</keyword>
<dbReference type="Pfam" id="PF10118">
    <property type="entry name" value="Metal_hydrol"/>
    <property type="match status" value="1"/>
</dbReference>
<comment type="caution">
    <text evidence="3">The sequence shown here is derived from an EMBL/GenBank/DDBJ whole genome shotgun (WGS) entry which is preliminary data.</text>
</comment>
<feature type="transmembrane region" description="Helical" evidence="2">
    <location>
        <begin position="204"/>
        <end position="225"/>
    </location>
</feature>
<dbReference type="OrthoDB" id="4760165at2"/>
<dbReference type="PANTHER" id="PTHR39456">
    <property type="entry name" value="METAL-DEPENDENT HYDROLASE"/>
    <property type="match status" value="1"/>
</dbReference>
<dbReference type="RefSeq" id="WP_130410317.1">
    <property type="nucleotide sequence ID" value="NZ_SHKX01000001.1"/>
</dbReference>
<protein>
    <recommendedName>
        <fullName evidence="5">Metal-dependent hydrolase</fullName>
    </recommendedName>
</protein>
<dbReference type="PANTHER" id="PTHR39456:SF1">
    <property type="entry name" value="METAL-DEPENDENT HYDROLASE"/>
    <property type="match status" value="1"/>
</dbReference>
<dbReference type="AlphaFoldDB" id="A0A4Q7ZC66"/>
<keyword evidence="2" id="KW-0812">Transmembrane</keyword>
<dbReference type="Proteomes" id="UP000292423">
    <property type="component" value="Unassembled WGS sequence"/>
</dbReference>
<keyword evidence="2" id="KW-1133">Transmembrane helix</keyword>
<evidence type="ECO:0008006" key="5">
    <source>
        <dbReference type="Google" id="ProtNLM"/>
    </source>
</evidence>
<sequence>MTAAATELHSNPAPKAAARQALGTTVNIPPRRLDFEFKAEQYSRYFYGNDPFLSSFWNTFSSLLPQGEFFFVQAVRHYRDKITDPTLKAQVAGFIGQEAMHSKEHDTYNEMMVKMGFPVDKLDRDVGKLLKLVAKTLPKSMQLAATVCLEHYTAIMAEQLLRNQAHRDMMQDSQTLNMWLWHALEENEHKTVAYDVYEQEVGSYALRVFAMVITTIVLFAVMAAFQARMLAADGQLFKFRQNIKGFRFLFGIKGLFADLVPQFFDFFRPGFHPSQHDTVALLEEWKQKLFAPDGDLYAQLKNKAAVGVH</sequence>
<name>A0A4Q7ZC66_9GAMM</name>
<keyword evidence="2" id="KW-0472">Membrane</keyword>
<proteinExistence type="predicted"/>
<evidence type="ECO:0000256" key="1">
    <source>
        <dbReference type="SAM" id="MobiDB-lite"/>
    </source>
</evidence>
<reference evidence="3 4" key="1">
    <citation type="submission" date="2019-02" db="EMBL/GenBank/DDBJ databases">
        <title>Genomic Encyclopedia of Type Strains, Phase IV (KMG-IV): sequencing the most valuable type-strain genomes for metagenomic binning, comparative biology and taxonomic classification.</title>
        <authorList>
            <person name="Goeker M."/>
        </authorList>
    </citation>
    <scope>NUCLEOTIDE SEQUENCE [LARGE SCALE GENOMIC DNA]</scope>
    <source>
        <strain evidence="3 4">DSM 105135</strain>
    </source>
</reference>